<gene>
    <name evidence="4" type="ORF">IBL28_13970</name>
</gene>
<sequence length="195" mass="23396">MNFLAHIYLSGEDEFIRIGNFIADGIKGKKYREFPEKIQQGIILHREIDSFTDHHPVVRQSTKRLHANYSHYSGVIVDMYYDHFLAHNWEQYSDIPLEAFAEDFYEMLQRNYDILPERTKNMIPYMIKDNWLVGYASLEGMDRALTQMNRRTSYKAHMDLAVNDLREHYKYFENEFTEFFKELIIFTKSKLADQP</sequence>
<reference evidence="4 5" key="1">
    <citation type="submission" date="2020-09" db="EMBL/GenBank/DDBJ databases">
        <title>Sinomicrobium weinanense sp. nov., a halophilic bacteria isolated from saline-alkali soil.</title>
        <authorList>
            <person name="Wu P."/>
            <person name="Ren H."/>
            <person name="Mei Y."/>
            <person name="Liang Y."/>
            <person name="Chen Z."/>
        </authorList>
    </citation>
    <scope>NUCLEOTIDE SEQUENCE [LARGE SCALE GENOMIC DNA]</scope>
    <source>
        <strain evidence="4 5">FJxs</strain>
    </source>
</reference>
<dbReference type="AlphaFoldDB" id="A0A926Q4N3"/>
<dbReference type="PANTHER" id="PTHR38764">
    <property type="entry name" value="ACYL CARRIER PROTEIN PHOSPHODIESTERASE"/>
    <property type="match status" value="1"/>
</dbReference>
<dbReference type="PIRSF" id="PIRSF011489">
    <property type="entry name" value="DUF479"/>
    <property type="match status" value="1"/>
</dbReference>
<name>A0A926Q4N3_9FLAO</name>
<evidence type="ECO:0000256" key="2">
    <source>
        <dbReference type="ARBA" id="ARBA00022801"/>
    </source>
</evidence>
<evidence type="ECO:0000313" key="4">
    <source>
        <dbReference type="EMBL" id="MBC9797080.1"/>
    </source>
</evidence>
<evidence type="ECO:0000256" key="1">
    <source>
        <dbReference type="ARBA" id="ARBA00022516"/>
    </source>
</evidence>
<evidence type="ECO:0000313" key="5">
    <source>
        <dbReference type="Proteomes" id="UP000653730"/>
    </source>
</evidence>
<proteinExistence type="predicted"/>
<dbReference type="RefSeq" id="WP_187966219.1">
    <property type="nucleotide sequence ID" value="NZ_JACVDC010000045.1"/>
</dbReference>
<keyword evidence="2" id="KW-0378">Hydrolase</keyword>
<dbReference type="InterPro" id="IPR007431">
    <property type="entry name" value="ACP_PD"/>
</dbReference>
<comment type="caution">
    <text evidence="4">The sequence shown here is derived from an EMBL/GenBank/DDBJ whole genome shotgun (WGS) entry which is preliminary data.</text>
</comment>
<keyword evidence="1" id="KW-0444">Lipid biosynthesis</keyword>
<dbReference type="PANTHER" id="PTHR38764:SF1">
    <property type="entry name" value="ACYL CARRIER PROTEIN PHOSPHODIESTERASE"/>
    <property type="match status" value="1"/>
</dbReference>
<dbReference type="EMBL" id="JACVDC010000045">
    <property type="protein sequence ID" value="MBC9797080.1"/>
    <property type="molecule type" value="Genomic_DNA"/>
</dbReference>
<dbReference type="Proteomes" id="UP000653730">
    <property type="component" value="Unassembled WGS sequence"/>
</dbReference>
<dbReference type="GO" id="GO:0006633">
    <property type="term" value="P:fatty acid biosynthetic process"/>
    <property type="evidence" value="ECO:0007669"/>
    <property type="project" value="InterPro"/>
</dbReference>
<dbReference type="GO" id="GO:0008770">
    <property type="term" value="F:[acyl-carrier-protein] phosphodiesterase activity"/>
    <property type="evidence" value="ECO:0007669"/>
    <property type="project" value="InterPro"/>
</dbReference>
<accession>A0A926Q4N3</accession>
<evidence type="ECO:0000256" key="3">
    <source>
        <dbReference type="ARBA" id="ARBA00023098"/>
    </source>
</evidence>
<keyword evidence="3" id="KW-0443">Lipid metabolism</keyword>
<protein>
    <submittedName>
        <fullName evidence="4">DUF479 domain-containing protein</fullName>
    </submittedName>
</protein>
<keyword evidence="5" id="KW-1185">Reference proteome</keyword>
<organism evidence="4 5">
    <name type="scientific">Sinomicrobium weinanense</name>
    <dbReference type="NCBI Taxonomy" id="2842200"/>
    <lineage>
        <taxon>Bacteria</taxon>
        <taxon>Pseudomonadati</taxon>
        <taxon>Bacteroidota</taxon>
        <taxon>Flavobacteriia</taxon>
        <taxon>Flavobacteriales</taxon>
        <taxon>Flavobacteriaceae</taxon>
        <taxon>Sinomicrobium</taxon>
    </lineage>
</organism>
<dbReference type="Pfam" id="PF04336">
    <property type="entry name" value="ACP_PD"/>
    <property type="match status" value="1"/>
</dbReference>